<dbReference type="eggNOG" id="arCOG01159">
    <property type="taxonomic scope" value="Archaea"/>
</dbReference>
<dbReference type="InterPro" id="IPR050678">
    <property type="entry name" value="DNA_Partitioning_ATPase"/>
</dbReference>
<dbReference type="CDD" id="cd02042">
    <property type="entry name" value="ParAB_family"/>
    <property type="match status" value="1"/>
</dbReference>
<dbReference type="AlphaFoldDB" id="H8I678"/>
<name>H8I678_METCZ</name>
<feature type="domain" description="AAA" evidence="1">
    <location>
        <begin position="4"/>
        <end position="193"/>
    </location>
</feature>
<dbReference type="eggNOG" id="arCOG00586">
    <property type="taxonomic scope" value="Archaea"/>
</dbReference>
<evidence type="ECO:0000313" key="3">
    <source>
        <dbReference type="Proteomes" id="UP000005233"/>
    </source>
</evidence>
<dbReference type="EMBL" id="CP003243">
    <property type="protein sequence ID" value="AFD00725.1"/>
    <property type="molecule type" value="Genomic_DNA"/>
</dbReference>
<sequence>MVIKIALFNHKGGVSKTTTTFNLGWMLASKGKKVIIVDTDPQCNLTGLVLGYKSENEFETFYESGKDNLKVALSPAFDSKPYPIKAVDCISVNNQPNLFLLPGHIGISEYEVTLGMAQQFSGSIPTLKNLPGSMSFLFNETAKKYNADYMLIDMSPNLNSINQNLLMTSDYFIVPTTPDYFSVMALNSLAAILPRWHEWAIQAQQYKLFKDADYPFPTTIPKFLGVIIQRYRVLSGRPTKGFNEWIDEINDTIENKLIPVLKERNMILPDSMYEKQVQKKLYKIQKPERKYVISIIPEFNTLITNSQKVRTPIFALTSEQIGTTGPPLEKMLKKIDEFKKTFSNLSDKVEWMTTHAKCT</sequence>
<protein>
    <submittedName>
        <fullName evidence="2">ATPases involved in chromosome partitioning</fullName>
    </submittedName>
</protein>
<organism evidence="2 3">
    <name type="scientific">Methanocella conradii (strain DSM 24694 / JCM 17849 / CGMCC 1.5162 / HZ254)</name>
    <dbReference type="NCBI Taxonomy" id="1041930"/>
    <lineage>
        <taxon>Archaea</taxon>
        <taxon>Methanobacteriati</taxon>
        <taxon>Methanobacteriota</taxon>
        <taxon>Stenosarchaea group</taxon>
        <taxon>Methanomicrobia</taxon>
        <taxon>Methanocellales</taxon>
        <taxon>Methanocellaceae</taxon>
        <taxon>Methanocella</taxon>
    </lineage>
</organism>
<dbReference type="InterPro" id="IPR027417">
    <property type="entry name" value="P-loop_NTPase"/>
</dbReference>
<dbReference type="PANTHER" id="PTHR13696:SF52">
    <property type="entry name" value="PARA FAMILY PROTEIN CT_582"/>
    <property type="match status" value="1"/>
</dbReference>
<dbReference type="InterPro" id="IPR025669">
    <property type="entry name" value="AAA_dom"/>
</dbReference>
<gene>
    <name evidence="2" type="ordered locus">Mtc_1985</name>
</gene>
<dbReference type="OrthoDB" id="36110at2157"/>
<dbReference type="RefSeq" id="WP_014406556.1">
    <property type="nucleotide sequence ID" value="NC_017034.1"/>
</dbReference>
<dbReference type="Proteomes" id="UP000005233">
    <property type="component" value="Chromosome"/>
</dbReference>
<dbReference type="HOGENOM" id="CLU_037612_2_0_2"/>
<dbReference type="PANTHER" id="PTHR13696">
    <property type="entry name" value="P-LOOP CONTAINING NUCLEOSIDE TRIPHOSPHATE HYDROLASE"/>
    <property type="match status" value="1"/>
</dbReference>
<evidence type="ECO:0000259" key="1">
    <source>
        <dbReference type="Pfam" id="PF13614"/>
    </source>
</evidence>
<dbReference type="GeneID" id="11972137"/>
<dbReference type="STRING" id="1041930.Mtc_1985"/>
<dbReference type="KEGG" id="mez:Mtc_1985"/>
<evidence type="ECO:0000313" key="2">
    <source>
        <dbReference type="EMBL" id="AFD00725.1"/>
    </source>
</evidence>
<dbReference type="Pfam" id="PF13614">
    <property type="entry name" value="AAA_31"/>
    <property type="match status" value="1"/>
</dbReference>
<dbReference type="Gene3D" id="3.40.50.300">
    <property type="entry name" value="P-loop containing nucleotide triphosphate hydrolases"/>
    <property type="match status" value="1"/>
</dbReference>
<keyword evidence="3" id="KW-1185">Reference proteome</keyword>
<dbReference type="SUPFAM" id="SSF52540">
    <property type="entry name" value="P-loop containing nucleoside triphosphate hydrolases"/>
    <property type="match status" value="1"/>
</dbReference>
<proteinExistence type="predicted"/>
<accession>H8I678</accession>
<reference evidence="2 3" key="1">
    <citation type="journal article" date="2012" name="J. Bacteriol.">
        <title>Complete genome sequence of a thermophilic methanogen, Methanocella conradii HZ254, isolated from Chinese rice field soil.</title>
        <authorList>
            <person name="Lu Z."/>
            <person name="Lu Y."/>
        </authorList>
    </citation>
    <scope>NUCLEOTIDE SEQUENCE [LARGE SCALE GENOMIC DNA]</scope>
    <source>
        <strain evidence="3">DSM 24694 / JCM 17849 / CGMCC 1.5162 / HZ254</strain>
    </source>
</reference>